<evidence type="ECO:0000313" key="1">
    <source>
        <dbReference type="EMBL" id="KAJ9094912.1"/>
    </source>
</evidence>
<sequence>MHAPASSDLKQRIIAGLRGAVKPSPEAQARSSDGDWKYEKSIPTMVLYDEKGLRLYDAITEQAPEYYLFGAELGLFKEHGAEIARAMGFPQPRKTKQEKQENGNDGHSRERKRDKTVKERWGDEEVGKWNQGVNGQNGFQLNVQDSVNEDARLEDLTEEDKQKVEQGWDIIELGAGSLRKTSHLLNALASTLPSSSVGSDSQVPITYNALDLSLPELERTLKQLQEANRDAFNHKIEVRGLWGDYDRGIAYIKDHGLEKDRNRERQDKEEKKKMEDKPQPAKDYFSQPTATPVESPGVMTSSASATPMTPATPLQRTASRSPLIYSTGSRSVNRRTSTSSFSSFRLDGDVDDLSITDDDAPVNYLGIRQADNVIDASAWRQPSFKSALLALLRKLRIPLWSSSHLTATNIHVQRISGAMTNAVFFCSYNPSDKPLEPTMSPMLTPKIPGARSHAPGERLPPTLLVRVFGPSTDTLIARDQELRILHTLSSRYGLGPRIEGIFSNGRIEQFFPSRALSPGELRDPTTSCHIAKRMRELHSVDLRALGFEQGSKSKATVWQCLHDWLGHARKVQHQIIEIPAFKNWMDDFGPLDLLEKEIQTYIAYVDSHPDRDHGHGSVFSHNDTQYGNLLILDEPLPPSEPPHRKLIVIDFEYASPNPRGFDIGNHFHEWQADYHHPTHNHSLSHHDPYPTLEERTRFYRSYLSVQMSARDGKEKITPEEKVEQKRVDALEKEVRLWSPASSVFWALWGVIQAEEQIQRTKDIEDEEERAKILAAEFDYLKYALGRIRMFRQEAAELGALKGDPKAEALLKRKPGVEETIEDTSQSRTTEHEERPRHILFLGSSLGNFDRSETAPFLSALPLRPGSQDTLLIGLDGRPTAVKQAPGALKTPLAAVTDLSRPNTPDYFQGQKKVEIAYHDPKGKTKDFIMHGLEVVDQELKNGSGNGETESTTGIDLGAWEYKSRYDIKLGRHEAYYESKKDQTVSWRNEEGKLEAVDVAAGELLNVEWSCKYSVTEMLEMFEQAGLRIIQYWKDPESEYRLWLLERPAFYFPLMPQLVKQAETPLLPDIQLKTSTASASGTWSSIPTRQEWETLWKFWDLVTLEMIPEQMLHQKPIDLRHKCLFYLGHIPSFLDIHLTRLLKGKHTEPEHFKDIFERGIDPHVDDPTKIHDHSKVPEHDEEWPVLNEILSFRDRVRARLIALYDDIDTGKKVLTRRMGRILWMTHEHEAFHVETLLYMLLQSTSTLPPPGFTHPNWSDLARQWDESRAPNRLLAFSATSITLGHDDLESEDSLFTKDDSWLGHEFGWDNENPSTTLEVKPFRVESLPITNGDYHSFWKAAGIDNVPGSWTVDRQTGKVKVKTLYGPVPLEIAQHWPLMASYDEINSFAKWKGGRLPTEAELRVLWTSPMGPRPAGLSANVALRNWHPIPPSNTKMDTCGRPLYGHNGGVWEWTSTLLEGYPGFHTSEVYPGYSTDFYDGLHHVVLGGSFATIPRVASRKSLRNFYQAKYPFAWVGGRIAYDI</sequence>
<dbReference type="Proteomes" id="UP001241377">
    <property type="component" value="Unassembled WGS sequence"/>
</dbReference>
<accession>A0ACC2V6K9</accession>
<keyword evidence="2" id="KW-1185">Reference proteome</keyword>
<dbReference type="EMBL" id="JASBWR010000106">
    <property type="protein sequence ID" value="KAJ9094912.1"/>
    <property type="molecule type" value="Genomic_DNA"/>
</dbReference>
<proteinExistence type="predicted"/>
<protein>
    <submittedName>
        <fullName evidence="1">Uncharacterized protein</fullName>
    </submittedName>
</protein>
<evidence type="ECO:0000313" key="2">
    <source>
        <dbReference type="Proteomes" id="UP001241377"/>
    </source>
</evidence>
<comment type="caution">
    <text evidence="1">The sequence shown here is derived from an EMBL/GenBank/DDBJ whole genome shotgun (WGS) entry which is preliminary data.</text>
</comment>
<organism evidence="1 2">
    <name type="scientific">Naganishia cerealis</name>
    <dbReference type="NCBI Taxonomy" id="610337"/>
    <lineage>
        <taxon>Eukaryota</taxon>
        <taxon>Fungi</taxon>
        <taxon>Dikarya</taxon>
        <taxon>Basidiomycota</taxon>
        <taxon>Agaricomycotina</taxon>
        <taxon>Tremellomycetes</taxon>
        <taxon>Filobasidiales</taxon>
        <taxon>Filobasidiaceae</taxon>
        <taxon>Naganishia</taxon>
    </lineage>
</organism>
<name>A0ACC2V6K9_9TREE</name>
<reference evidence="1" key="1">
    <citation type="submission" date="2023-04" db="EMBL/GenBank/DDBJ databases">
        <title>Draft Genome sequencing of Naganishia species isolated from polar environments using Oxford Nanopore Technology.</title>
        <authorList>
            <person name="Leo P."/>
            <person name="Venkateswaran K."/>
        </authorList>
    </citation>
    <scope>NUCLEOTIDE SEQUENCE</scope>
    <source>
        <strain evidence="1">MNA-CCFEE 5261</strain>
    </source>
</reference>
<gene>
    <name evidence="1" type="ORF">QFC19_007768</name>
</gene>